<feature type="domain" description="Rhodopsin" evidence="7">
    <location>
        <begin position="3"/>
        <end position="79"/>
    </location>
</feature>
<reference evidence="8 9" key="1">
    <citation type="journal article" date="2016" name="PLoS Pathog.">
        <title>Biosynthesis of antibiotic leucinostatins in bio-control fungus Purpureocillium lilacinum and their inhibition on phytophthora revealed by genome mining.</title>
        <authorList>
            <person name="Wang G."/>
            <person name="Liu Z."/>
            <person name="Lin R."/>
            <person name="Li E."/>
            <person name="Mao Z."/>
            <person name="Ling J."/>
            <person name="Yang Y."/>
            <person name="Yin W.B."/>
            <person name="Xie B."/>
        </authorList>
    </citation>
    <scope>NUCLEOTIDE SEQUENCE [LARGE SCALE GENOMIC DNA]</scope>
    <source>
        <strain evidence="8">170</strain>
    </source>
</reference>
<dbReference type="PANTHER" id="PTHR33048:SF47">
    <property type="entry name" value="INTEGRAL MEMBRANE PROTEIN-RELATED"/>
    <property type="match status" value="1"/>
</dbReference>
<sequence length="80" mass="9054">MALECMPIYAFWESFDPVNPMDPSTYICRVDQYKLSIGAGVSNIFIDLFLLLLPLAYIWKLRLSLAQKLAVTCTFVGGFL</sequence>
<comment type="caution">
    <text evidence="8">The sequence shown here is derived from an EMBL/GenBank/DDBJ whole genome shotgun (WGS) entry which is preliminary data.</text>
</comment>
<keyword evidence="2 6" id="KW-0812">Transmembrane</keyword>
<dbReference type="GeneID" id="28857443"/>
<keyword evidence="3 6" id="KW-1133">Transmembrane helix</keyword>
<accession>A0A179G0Q2</accession>
<dbReference type="Pfam" id="PF20684">
    <property type="entry name" value="Fung_rhodopsin"/>
    <property type="match status" value="1"/>
</dbReference>
<evidence type="ECO:0000313" key="8">
    <source>
        <dbReference type="EMBL" id="OAQ71432.2"/>
    </source>
</evidence>
<comment type="subcellular location">
    <subcellularLocation>
        <location evidence="1">Membrane</location>
        <topology evidence="1">Multi-pass membrane protein</topology>
    </subcellularLocation>
</comment>
<dbReference type="PANTHER" id="PTHR33048">
    <property type="entry name" value="PTH11-LIKE INTEGRAL MEMBRANE PROTEIN (AFU_ORTHOLOGUE AFUA_5G11245)"/>
    <property type="match status" value="1"/>
</dbReference>
<evidence type="ECO:0000256" key="2">
    <source>
        <dbReference type="ARBA" id="ARBA00022692"/>
    </source>
</evidence>
<evidence type="ECO:0000256" key="6">
    <source>
        <dbReference type="SAM" id="Phobius"/>
    </source>
</evidence>
<dbReference type="EMBL" id="LSBJ02000002">
    <property type="protein sequence ID" value="OAQ71432.2"/>
    <property type="molecule type" value="Genomic_DNA"/>
</dbReference>
<keyword evidence="4 6" id="KW-0472">Membrane</keyword>
<dbReference type="AlphaFoldDB" id="A0A179G0Q2"/>
<organism evidence="8 9">
    <name type="scientific">Pochonia chlamydosporia 170</name>
    <dbReference type="NCBI Taxonomy" id="1380566"/>
    <lineage>
        <taxon>Eukaryota</taxon>
        <taxon>Fungi</taxon>
        <taxon>Dikarya</taxon>
        <taxon>Ascomycota</taxon>
        <taxon>Pezizomycotina</taxon>
        <taxon>Sordariomycetes</taxon>
        <taxon>Hypocreomycetidae</taxon>
        <taxon>Hypocreales</taxon>
        <taxon>Clavicipitaceae</taxon>
        <taxon>Pochonia</taxon>
    </lineage>
</organism>
<evidence type="ECO:0000256" key="1">
    <source>
        <dbReference type="ARBA" id="ARBA00004141"/>
    </source>
</evidence>
<dbReference type="InterPro" id="IPR049326">
    <property type="entry name" value="Rhodopsin_dom_fungi"/>
</dbReference>
<evidence type="ECO:0000313" key="9">
    <source>
        <dbReference type="Proteomes" id="UP000078397"/>
    </source>
</evidence>
<evidence type="ECO:0000259" key="7">
    <source>
        <dbReference type="Pfam" id="PF20684"/>
    </source>
</evidence>
<dbReference type="OrthoDB" id="5417844at2759"/>
<proteinExistence type="inferred from homology"/>
<keyword evidence="9" id="KW-1185">Reference proteome</keyword>
<comment type="similarity">
    <text evidence="5">Belongs to the SAT4 family.</text>
</comment>
<name>A0A179G0Q2_METCM</name>
<dbReference type="RefSeq" id="XP_018147969.2">
    <property type="nucleotide sequence ID" value="XM_018293449.2"/>
</dbReference>
<protein>
    <recommendedName>
        <fullName evidence="7">Rhodopsin domain-containing protein</fullName>
    </recommendedName>
</protein>
<dbReference type="InterPro" id="IPR052337">
    <property type="entry name" value="SAT4-like"/>
</dbReference>
<dbReference type="KEGG" id="pchm:VFPPC_15696"/>
<evidence type="ECO:0000256" key="3">
    <source>
        <dbReference type="ARBA" id="ARBA00022989"/>
    </source>
</evidence>
<gene>
    <name evidence="8" type="ORF">VFPPC_15696</name>
</gene>
<dbReference type="GO" id="GO:0016020">
    <property type="term" value="C:membrane"/>
    <property type="evidence" value="ECO:0007669"/>
    <property type="project" value="UniProtKB-SubCell"/>
</dbReference>
<feature type="transmembrane region" description="Helical" evidence="6">
    <location>
        <begin position="39"/>
        <end position="59"/>
    </location>
</feature>
<evidence type="ECO:0000256" key="4">
    <source>
        <dbReference type="ARBA" id="ARBA00023136"/>
    </source>
</evidence>
<dbReference type="Proteomes" id="UP000078397">
    <property type="component" value="Unassembled WGS sequence"/>
</dbReference>
<evidence type="ECO:0000256" key="5">
    <source>
        <dbReference type="ARBA" id="ARBA00038359"/>
    </source>
</evidence>